<feature type="transmembrane region" description="Helical" evidence="7">
    <location>
        <begin position="102"/>
        <end position="124"/>
    </location>
</feature>
<accession>A0A4Q1BA39</accession>
<dbReference type="PANTHER" id="PTHR31204">
    <property type="entry name" value="SIGMA INTRACELLULAR RECEPTOR 2"/>
    <property type="match status" value="1"/>
</dbReference>
<evidence type="ECO:0000256" key="5">
    <source>
        <dbReference type="ARBA" id="ARBA00022989"/>
    </source>
</evidence>
<dbReference type="EMBL" id="SDIL01000128">
    <property type="protein sequence ID" value="RXK35629.1"/>
    <property type="molecule type" value="Genomic_DNA"/>
</dbReference>
<dbReference type="GO" id="GO:0005789">
    <property type="term" value="C:endoplasmic reticulum membrane"/>
    <property type="evidence" value="ECO:0007669"/>
    <property type="project" value="UniProtKB-SubCell"/>
</dbReference>
<keyword evidence="5 7" id="KW-1133">Transmembrane helix</keyword>
<comment type="subcellular location">
    <subcellularLocation>
        <location evidence="1">Endoplasmic reticulum membrane</location>
        <topology evidence="1">Multi-pass membrane protein</topology>
    </subcellularLocation>
</comment>
<dbReference type="PROSITE" id="PS51751">
    <property type="entry name" value="EXPERA"/>
    <property type="match status" value="1"/>
</dbReference>
<keyword evidence="4 7" id="KW-0256">Endoplasmic reticulum</keyword>
<dbReference type="Pfam" id="PF05241">
    <property type="entry name" value="EBP"/>
    <property type="match status" value="1"/>
</dbReference>
<evidence type="ECO:0000259" key="8">
    <source>
        <dbReference type="PROSITE" id="PS51751"/>
    </source>
</evidence>
<keyword evidence="6 7" id="KW-0472">Membrane</keyword>
<evidence type="ECO:0000256" key="2">
    <source>
        <dbReference type="ARBA" id="ARBA00009096"/>
    </source>
</evidence>
<dbReference type="InterPro" id="IPR051987">
    <property type="entry name" value="Sigma-2_receptor-like"/>
</dbReference>
<reference evidence="9 10" key="1">
    <citation type="submission" date="2016-06" db="EMBL/GenBank/DDBJ databases">
        <title>Evolution of pathogenesis and genome organization in the Tremellales.</title>
        <authorList>
            <person name="Cuomo C."/>
            <person name="Litvintseva A."/>
            <person name="Heitman J."/>
            <person name="Chen Y."/>
            <person name="Sun S."/>
            <person name="Springer D."/>
            <person name="Dromer F."/>
            <person name="Young S."/>
            <person name="Zeng Q."/>
            <person name="Chapman S."/>
            <person name="Gujja S."/>
            <person name="Saif S."/>
            <person name="Birren B."/>
        </authorList>
    </citation>
    <scope>NUCLEOTIDE SEQUENCE [LARGE SCALE GENOMIC DNA]</scope>
    <source>
        <strain evidence="9 10">ATCC 28783</strain>
    </source>
</reference>
<evidence type="ECO:0000256" key="6">
    <source>
        <dbReference type="ARBA" id="ARBA00023136"/>
    </source>
</evidence>
<evidence type="ECO:0000256" key="7">
    <source>
        <dbReference type="PIRNR" id="PIRNR031032"/>
    </source>
</evidence>
<sequence>MSSKGRFAGRPMDRVWFIFCVVVTLTLDCTHLYPPALIAKTPLPRFQKWYIAWSRDPIVTGATGTAAEWGWLRTFVWMELLFQVPCFLIGAVGLYRNDKRVYPILLAYGASTSTTLIPALSAILTYPVQPPLTKGEIGTLLASYLPILILPTILVIDMSIRILGIIKVAEERKRV</sequence>
<dbReference type="OrthoDB" id="433124at2759"/>
<name>A0A4Q1BA39_TREME</name>
<protein>
    <recommendedName>
        <fullName evidence="7">Efficient mitochondria targeting-associated protein 19</fullName>
    </recommendedName>
</protein>
<comment type="caution">
    <text evidence="9">The sequence shown here is derived from an EMBL/GenBank/DDBJ whole genome shotgun (WGS) entry which is preliminary data.</text>
</comment>
<dbReference type="PANTHER" id="PTHR31204:SF1">
    <property type="entry name" value="SIGMA INTRACELLULAR RECEPTOR 2"/>
    <property type="match status" value="1"/>
</dbReference>
<keyword evidence="10" id="KW-1185">Reference proteome</keyword>
<keyword evidence="3 7" id="KW-0812">Transmembrane</keyword>
<evidence type="ECO:0000256" key="3">
    <source>
        <dbReference type="ARBA" id="ARBA00022692"/>
    </source>
</evidence>
<dbReference type="InParanoid" id="A0A4Q1BA39"/>
<organism evidence="9 10">
    <name type="scientific">Tremella mesenterica</name>
    <name type="common">Jelly fungus</name>
    <dbReference type="NCBI Taxonomy" id="5217"/>
    <lineage>
        <taxon>Eukaryota</taxon>
        <taxon>Fungi</taxon>
        <taxon>Dikarya</taxon>
        <taxon>Basidiomycota</taxon>
        <taxon>Agaricomycotina</taxon>
        <taxon>Tremellomycetes</taxon>
        <taxon>Tremellales</taxon>
        <taxon>Tremellaceae</taxon>
        <taxon>Tremella</taxon>
    </lineage>
</organism>
<dbReference type="InterPro" id="IPR033118">
    <property type="entry name" value="EXPERA"/>
</dbReference>
<gene>
    <name evidence="9" type="ORF">M231_07109</name>
</gene>
<dbReference type="STRING" id="5217.A0A4Q1BA39"/>
<evidence type="ECO:0000313" key="10">
    <source>
        <dbReference type="Proteomes" id="UP000289152"/>
    </source>
</evidence>
<feature type="transmembrane region" description="Helical" evidence="7">
    <location>
        <begin position="144"/>
        <end position="166"/>
    </location>
</feature>
<dbReference type="Proteomes" id="UP000289152">
    <property type="component" value="Unassembled WGS sequence"/>
</dbReference>
<feature type="domain" description="EXPERA" evidence="8">
    <location>
        <begin position="9"/>
        <end position="155"/>
    </location>
</feature>
<evidence type="ECO:0000256" key="4">
    <source>
        <dbReference type="ARBA" id="ARBA00022824"/>
    </source>
</evidence>
<comment type="similarity">
    <text evidence="2">Belongs to the TMEM97/sigma-2 receptor family.</text>
</comment>
<proteinExistence type="inferred from homology"/>
<feature type="transmembrane region" description="Helical" evidence="7">
    <location>
        <begin position="75"/>
        <end position="95"/>
    </location>
</feature>
<dbReference type="OMA" id="HAWYLAT"/>
<dbReference type="VEuPathDB" id="FungiDB:TREMEDRAFT_65012"/>
<evidence type="ECO:0000256" key="1">
    <source>
        <dbReference type="ARBA" id="ARBA00004477"/>
    </source>
</evidence>
<dbReference type="InterPro" id="IPR016964">
    <property type="entry name" value="Sigma2_recept"/>
</dbReference>
<dbReference type="AlphaFoldDB" id="A0A4Q1BA39"/>
<dbReference type="PIRSF" id="PIRSF031032">
    <property type="entry name" value="TMP_97_prd"/>
    <property type="match status" value="1"/>
</dbReference>
<evidence type="ECO:0000313" key="9">
    <source>
        <dbReference type="EMBL" id="RXK35629.1"/>
    </source>
</evidence>